<dbReference type="EMBL" id="ML121531">
    <property type="protein sequence ID" value="RPB27549.1"/>
    <property type="molecule type" value="Genomic_DNA"/>
</dbReference>
<feature type="region of interest" description="Disordered" evidence="1">
    <location>
        <begin position="188"/>
        <end position="222"/>
    </location>
</feature>
<feature type="region of interest" description="Disordered" evidence="1">
    <location>
        <begin position="157"/>
        <end position="176"/>
    </location>
</feature>
<feature type="compositionally biased region" description="Polar residues" evidence="1">
    <location>
        <begin position="301"/>
        <end position="315"/>
    </location>
</feature>
<dbReference type="Proteomes" id="UP000267821">
    <property type="component" value="Unassembled WGS sequence"/>
</dbReference>
<evidence type="ECO:0000313" key="2">
    <source>
        <dbReference type="EMBL" id="RPB27549.1"/>
    </source>
</evidence>
<feature type="compositionally biased region" description="Polar residues" evidence="1">
    <location>
        <begin position="326"/>
        <end position="344"/>
    </location>
</feature>
<proteinExistence type="predicted"/>
<dbReference type="OrthoDB" id="10403133at2759"/>
<accession>A0A3N4M115</accession>
<feature type="region of interest" description="Disordered" evidence="1">
    <location>
        <begin position="245"/>
        <end position="364"/>
    </location>
</feature>
<dbReference type="InParanoid" id="A0A3N4M115"/>
<feature type="compositionally biased region" description="Polar residues" evidence="1">
    <location>
        <begin position="161"/>
        <end position="172"/>
    </location>
</feature>
<gene>
    <name evidence="2" type="ORF">L211DRAFT_553605</name>
</gene>
<evidence type="ECO:0000256" key="1">
    <source>
        <dbReference type="SAM" id="MobiDB-lite"/>
    </source>
</evidence>
<dbReference type="AlphaFoldDB" id="A0A3N4M115"/>
<protein>
    <submittedName>
        <fullName evidence="2">Uncharacterized protein</fullName>
    </submittedName>
</protein>
<sequence length="399" mass="42746">MAHVNEGSIASDTDFILYPIVEDGYPHQYSQTQFNTSTGEIFYDPRSAAPEVDYTAMLGAENSLDQLQSDPSTQNSKTILPGFYSLTDSSAAAYQSQGFCLPANVDSYGFHSPFNIPRTIGNIFTTSTPEDPTLPAPIDESPRFLIQTPTFPIALPLESSHYGSTPSTSPATSIGGFEGASSIKSALGSLGSSKSSTRGSPYSITEDPDSWNGRVPDTDENQEQGQGYWFIGMLNSIPQREFISGGTLTAPLDPQQLTNTSPQHTILEPASPLASPHLSPISPRLSSNPPSPTISRKKTTGRVSPFTSGRSQLSFPYQPPRRDSIKSTSSCRGSKSPQLGSSDGSLRMPSPSSPTTQQLPTGRDAVCPECSKTFRDMRYAVYPLNLVGGCTNCSTGPIF</sequence>
<reference evidence="2 3" key="1">
    <citation type="journal article" date="2018" name="Nat. Ecol. Evol.">
        <title>Pezizomycetes genomes reveal the molecular basis of ectomycorrhizal truffle lifestyle.</title>
        <authorList>
            <person name="Murat C."/>
            <person name="Payen T."/>
            <person name="Noel B."/>
            <person name="Kuo A."/>
            <person name="Morin E."/>
            <person name="Chen J."/>
            <person name="Kohler A."/>
            <person name="Krizsan K."/>
            <person name="Balestrini R."/>
            <person name="Da Silva C."/>
            <person name="Montanini B."/>
            <person name="Hainaut M."/>
            <person name="Levati E."/>
            <person name="Barry K.W."/>
            <person name="Belfiori B."/>
            <person name="Cichocki N."/>
            <person name="Clum A."/>
            <person name="Dockter R.B."/>
            <person name="Fauchery L."/>
            <person name="Guy J."/>
            <person name="Iotti M."/>
            <person name="Le Tacon F."/>
            <person name="Lindquist E.A."/>
            <person name="Lipzen A."/>
            <person name="Malagnac F."/>
            <person name="Mello A."/>
            <person name="Molinier V."/>
            <person name="Miyauchi S."/>
            <person name="Poulain J."/>
            <person name="Riccioni C."/>
            <person name="Rubini A."/>
            <person name="Sitrit Y."/>
            <person name="Splivallo R."/>
            <person name="Traeger S."/>
            <person name="Wang M."/>
            <person name="Zifcakova L."/>
            <person name="Wipf D."/>
            <person name="Zambonelli A."/>
            <person name="Paolocci F."/>
            <person name="Nowrousian M."/>
            <person name="Ottonello S."/>
            <person name="Baldrian P."/>
            <person name="Spatafora J.W."/>
            <person name="Henrissat B."/>
            <person name="Nagy L.G."/>
            <person name="Aury J.M."/>
            <person name="Wincker P."/>
            <person name="Grigoriev I.V."/>
            <person name="Bonfante P."/>
            <person name="Martin F.M."/>
        </authorList>
    </citation>
    <scope>NUCLEOTIDE SEQUENCE [LARGE SCALE GENOMIC DNA]</scope>
    <source>
        <strain evidence="2 3">ATCC MYA-4762</strain>
    </source>
</reference>
<feature type="compositionally biased region" description="Low complexity" evidence="1">
    <location>
        <begin position="349"/>
        <end position="361"/>
    </location>
</feature>
<evidence type="ECO:0000313" key="3">
    <source>
        <dbReference type="Proteomes" id="UP000267821"/>
    </source>
</evidence>
<keyword evidence="3" id="KW-1185">Reference proteome</keyword>
<feature type="compositionally biased region" description="Polar residues" evidence="1">
    <location>
        <begin position="255"/>
        <end position="264"/>
    </location>
</feature>
<organism evidence="2 3">
    <name type="scientific">Terfezia boudieri ATCC MYA-4762</name>
    <dbReference type="NCBI Taxonomy" id="1051890"/>
    <lineage>
        <taxon>Eukaryota</taxon>
        <taxon>Fungi</taxon>
        <taxon>Dikarya</taxon>
        <taxon>Ascomycota</taxon>
        <taxon>Pezizomycotina</taxon>
        <taxon>Pezizomycetes</taxon>
        <taxon>Pezizales</taxon>
        <taxon>Pezizaceae</taxon>
        <taxon>Terfezia</taxon>
    </lineage>
</organism>
<feature type="compositionally biased region" description="Low complexity" evidence="1">
    <location>
        <begin position="269"/>
        <end position="283"/>
    </location>
</feature>
<name>A0A3N4M115_9PEZI</name>